<reference evidence="2 3" key="1">
    <citation type="submission" date="2018-09" db="EMBL/GenBank/DDBJ databases">
        <title>whole genome sequence of T. equiperdum IVM-t1 strain.</title>
        <authorList>
            <person name="Suganuma K."/>
        </authorList>
    </citation>
    <scope>NUCLEOTIDE SEQUENCE [LARGE SCALE GENOMIC DNA]</scope>
    <source>
        <strain evidence="2 3">IVM-t1</strain>
    </source>
</reference>
<evidence type="ECO:0000313" key="2">
    <source>
        <dbReference type="EMBL" id="RHW67206.1"/>
    </source>
</evidence>
<evidence type="ECO:0000256" key="1">
    <source>
        <dbReference type="SAM" id="MobiDB-lite"/>
    </source>
</evidence>
<dbReference type="AlphaFoldDB" id="A0A3L6KTG6"/>
<dbReference type="EMBL" id="QSBY01000015">
    <property type="protein sequence ID" value="RHW67206.1"/>
    <property type="molecule type" value="Genomic_DNA"/>
</dbReference>
<protein>
    <submittedName>
        <fullName evidence="2">Uncharacterized protein</fullName>
    </submittedName>
</protein>
<proteinExistence type="predicted"/>
<dbReference type="Proteomes" id="UP000266743">
    <property type="component" value="Unassembled WGS sequence"/>
</dbReference>
<feature type="region of interest" description="Disordered" evidence="1">
    <location>
        <begin position="153"/>
        <end position="200"/>
    </location>
</feature>
<gene>
    <name evidence="2" type="ORF">DPX39_000048000</name>
</gene>
<feature type="compositionally biased region" description="Basic and acidic residues" evidence="1">
    <location>
        <begin position="189"/>
        <end position="200"/>
    </location>
</feature>
<accession>A0A3L6KTG6</accession>
<organism evidence="2 3">
    <name type="scientific">Trypanosoma brucei equiperdum</name>
    <dbReference type="NCBI Taxonomy" id="630700"/>
    <lineage>
        <taxon>Eukaryota</taxon>
        <taxon>Discoba</taxon>
        <taxon>Euglenozoa</taxon>
        <taxon>Kinetoplastea</taxon>
        <taxon>Metakinetoplastina</taxon>
        <taxon>Trypanosomatida</taxon>
        <taxon>Trypanosomatidae</taxon>
        <taxon>Trypanosoma</taxon>
    </lineage>
</organism>
<sequence length="408" mass="45553">MMTQNVKQVQVGKHSFPLYSHPAIRETAGTEAYVERVVQKHQNSPRVRNSVNYVARKLRQIGAMKTLNPEEHQVGEETSCAKSARTDRKHSYSPSPFEGRIPAALKNAKRNSEICKTPMGKLQAPCSPTVCGYPLPYPRSLSHNLFNVIQDTRRKGKTNTEQSELKNEGDPLTLSPIVPKVDTSPATESKGRRREEKPLAHEGQLLKHKLDVWRDLFLASAAQQLAASGHPRSRRDDAGNVFYSNISCYLKEGCIVKSEDTDLRTGPRDHLRVQGAYLSHLAPEAFANLHVTLDGNTFVLRNVQRTSPTIKQISEELCEERGIRLLPTAMQKKVAYLVSQVSTSTKERAGTISGKKGLATSKWKHTNSIQTCKHSLNMELPEVTYRGRVLSTIREGAYGSPFQKGCKM</sequence>
<evidence type="ECO:0000313" key="3">
    <source>
        <dbReference type="Proteomes" id="UP000266743"/>
    </source>
</evidence>
<name>A0A3L6KTG6_9TRYP</name>
<feature type="region of interest" description="Disordered" evidence="1">
    <location>
        <begin position="71"/>
        <end position="100"/>
    </location>
</feature>
<comment type="caution">
    <text evidence="2">The sequence shown here is derived from an EMBL/GenBank/DDBJ whole genome shotgun (WGS) entry which is preliminary data.</text>
</comment>